<evidence type="ECO:0000256" key="15">
    <source>
        <dbReference type="PIRSR" id="PIRSR600823-1"/>
    </source>
</evidence>
<dbReference type="PROSITE" id="PS50873">
    <property type="entry name" value="PEROXIDASE_4"/>
    <property type="match status" value="1"/>
</dbReference>
<feature type="binding site" evidence="17">
    <location>
        <position position="154"/>
    </location>
    <ligand>
        <name>Ca(2+)</name>
        <dbReference type="ChEBI" id="CHEBI:29108"/>
        <label>1</label>
    </ligand>
</feature>
<feature type="binding site" evidence="17">
    <location>
        <position position="150"/>
    </location>
    <ligand>
        <name>Ca(2+)</name>
        <dbReference type="ChEBI" id="CHEBI:29108"/>
        <label>1</label>
    </ligand>
</feature>
<evidence type="ECO:0000256" key="3">
    <source>
        <dbReference type="ARBA" id="ARBA00006873"/>
    </source>
</evidence>
<comment type="similarity">
    <text evidence="3">Belongs to the peroxidase family. Ascorbate peroxidase subfamily.</text>
</comment>
<dbReference type="EMBL" id="OZ075117">
    <property type="protein sequence ID" value="CAL5084298.1"/>
    <property type="molecule type" value="Genomic_DNA"/>
</dbReference>
<dbReference type="InterPro" id="IPR000823">
    <property type="entry name" value="Peroxidase_pln"/>
</dbReference>
<dbReference type="CDD" id="cd00693">
    <property type="entry name" value="secretory_peroxidase"/>
    <property type="match status" value="1"/>
</dbReference>
<evidence type="ECO:0000256" key="11">
    <source>
        <dbReference type="ARBA" id="ARBA00023004"/>
    </source>
</evidence>
<evidence type="ECO:0000256" key="7">
    <source>
        <dbReference type="ARBA" id="ARBA00022617"/>
    </source>
</evidence>
<evidence type="ECO:0000256" key="16">
    <source>
        <dbReference type="PIRSR" id="PIRSR600823-2"/>
    </source>
</evidence>
<evidence type="ECO:0000256" key="13">
    <source>
        <dbReference type="ARBA" id="ARBA00023180"/>
    </source>
</evidence>
<evidence type="ECO:0000256" key="9">
    <source>
        <dbReference type="ARBA" id="ARBA00022837"/>
    </source>
</evidence>
<feature type="domain" description="Plant heme peroxidase family profile" evidence="22">
    <location>
        <begin position="106"/>
        <end position="398"/>
    </location>
</feature>
<dbReference type="InterPro" id="IPR019793">
    <property type="entry name" value="Peroxidases_heam-ligand_BS"/>
</dbReference>
<dbReference type="Pfam" id="PF00141">
    <property type="entry name" value="peroxidase"/>
    <property type="match status" value="1"/>
</dbReference>
<keyword evidence="14 20" id="KW-0376">Hydrogen peroxide</keyword>
<evidence type="ECO:0000259" key="22">
    <source>
        <dbReference type="PROSITE" id="PS50873"/>
    </source>
</evidence>
<feature type="binding site" description="axial binding residue" evidence="17">
    <location>
        <position position="277"/>
    </location>
    <ligand>
        <name>heme b</name>
        <dbReference type="ChEBI" id="CHEBI:60344"/>
    </ligand>
    <ligandPart>
        <name>Fe</name>
        <dbReference type="ChEBI" id="CHEBI:18248"/>
    </ligandPart>
</feature>
<dbReference type="PROSITE" id="PS00436">
    <property type="entry name" value="PEROXIDASE_2"/>
    <property type="match status" value="1"/>
</dbReference>
<feature type="site" description="Transition state stabilizer" evidence="18">
    <location>
        <position position="142"/>
    </location>
</feature>
<dbReference type="InterPro" id="IPR019794">
    <property type="entry name" value="Peroxidases_AS"/>
</dbReference>
<name>A0ABC9FZ72_9POAL</name>
<dbReference type="GO" id="GO:0140825">
    <property type="term" value="F:lactoperoxidase activity"/>
    <property type="evidence" value="ECO:0007669"/>
    <property type="project" value="UniProtKB-EC"/>
</dbReference>
<feature type="binding site" evidence="17">
    <location>
        <position position="324"/>
    </location>
    <ligand>
        <name>Ca(2+)</name>
        <dbReference type="ChEBI" id="CHEBI:29108"/>
        <label>2</label>
    </ligand>
</feature>
<dbReference type="GO" id="GO:0046872">
    <property type="term" value="F:metal ion binding"/>
    <property type="evidence" value="ECO:0007669"/>
    <property type="project" value="UniProtKB-UniRule"/>
</dbReference>
<dbReference type="PROSITE" id="PS00435">
    <property type="entry name" value="PEROXIDASE_1"/>
    <property type="match status" value="1"/>
</dbReference>
<keyword evidence="8 17" id="KW-0479">Metal-binding</keyword>
<feature type="binding site" evidence="16">
    <location>
        <position position="247"/>
    </location>
    <ligand>
        <name>substrate</name>
    </ligand>
</feature>
<dbReference type="InterPro" id="IPR010255">
    <property type="entry name" value="Haem_peroxidase_sf"/>
</dbReference>
<feature type="disulfide bond" evidence="19">
    <location>
        <begin position="148"/>
        <end position="153"/>
    </location>
</feature>
<keyword evidence="9 17" id="KW-0106">Calcium</keyword>
<keyword evidence="13" id="KW-0325">Glycoprotein</keyword>
<proteinExistence type="inferred from homology"/>
<comment type="catalytic activity">
    <reaction evidence="1 20">
        <text>2 a phenolic donor + H2O2 = 2 a phenolic radical donor + 2 H2O</text>
        <dbReference type="Rhea" id="RHEA:56136"/>
        <dbReference type="ChEBI" id="CHEBI:15377"/>
        <dbReference type="ChEBI" id="CHEBI:16240"/>
        <dbReference type="ChEBI" id="CHEBI:139520"/>
        <dbReference type="ChEBI" id="CHEBI:139521"/>
        <dbReference type="EC" id="1.11.1.7"/>
    </reaction>
</comment>
<evidence type="ECO:0000256" key="6">
    <source>
        <dbReference type="ARBA" id="ARBA00022559"/>
    </source>
</evidence>
<dbReference type="PRINTS" id="PR00458">
    <property type="entry name" value="PEROXIDASE"/>
</dbReference>
<comment type="cofactor">
    <cofactor evidence="17 20">
        <name>heme b</name>
        <dbReference type="ChEBI" id="CHEBI:60344"/>
    </cofactor>
    <text evidence="17 20">Binds 1 heme b (iron(II)-protoporphyrin IX) group per subunit.</text>
</comment>
<feature type="disulfide bond" evidence="19">
    <location>
        <begin position="203"/>
        <end position="394"/>
    </location>
</feature>
<evidence type="ECO:0000256" key="5">
    <source>
        <dbReference type="ARBA" id="ARBA00022525"/>
    </source>
</evidence>
<accession>A0ABC9FZ72</accession>
<feature type="disulfide bond" evidence="19">
    <location>
        <begin position="284"/>
        <end position="303"/>
    </location>
</feature>
<dbReference type="SUPFAM" id="SSF48113">
    <property type="entry name" value="Heme-dependent peroxidases"/>
    <property type="match status" value="1"/>
</dbReference>
<evidence type="ECO:0000313" key="23">
    <source>
        <dbReference type="EMBL" id="CAL5084298.1"/>
    </source>
</evidence>
<keyword evidence="12 19" id="KW-1015">Disulfide bond</keyword>
<evidence type="ECO:0000256" key="17">
    <source>
        <dbReference type="PIRSR" id="PIRSR600823-3"/>
    </source>
</evidence>
<evidence type="ECO:0000256" key="14">
    <source>
        <dbReference type="ARBA" id="ARBA00023324"/>
    </source>
</evidence>
<keyword evidence="21" id="KW-0812">Transmembrane</keyword>
<dbReference type="GO" id="GO:0020037">
    <property type="term" value="F:heme binding"/>
    <property type="evidence" value="ECO:0007669"/>
    <property type="project" value="UniProtKB-UniRule"/>
</dbReference>
<dbReference type="Gene3D" id="1.10.420.10">
    <property type="entry name" value="Peroxidase, domain 2"/>
    <property type="match status" value="1"/>
</dbReference>
<dbReference type="EC" id="1.11.1.7" evidence="4 20"/>
<keyword evidence="6 20" id="KW-0575">Peroxidase</keyword>
<evidence type="ECO:0000256" key="2">
    <source>
        <dbReference type="ARBA" id="ARBA00004613"/>
    </source>
</evidence>
<gene>
    <name evidence="23" type="ORF">URODEC1_LOCUS110471</name>
</gene>
<keyword evidence="11 17" id="KW-0408">Iron</keyword>
<keyword evidence="21" id="KW-1133">Transmembrane helix</keyword>
<feature type="binding site" evidence="17">
    <location>
        <position position="156"/>
    </location>
    <ligand>
        <name>Ca(2+)</name>
        <dbReference type="ChEBI" id="CHEBI:29108"/>
        <label>1</label>
    </ligand>
</feature>
<comment type="similarity">
    <text evidence="20">Belongs to the peroxidase family. Classical plant (class III) peroxidase subfamily.</text>
</comment>
<sequence length="398" mass="41747">MDTGEAINSTRHPCTKAHTQFGARNQQQLEQRSPTNPANMAAAKLAALIITLLAFVGSVACQGSGILCLGGWVRPVPILGRLACPGGLIPSPRVFRRPKAAPSGAGLRVGYYNSCPNAEDIVRKVVKDAVDKEPGMGAGLIRLFFHDCFVRGCDASVLLVNSSGSSADAEMFGPPNKESLRGFGVIDAAKSALEAACPNTVSCADTLAFAARDASSVLSNGRVSFAMPAGRLDGRVSLAAETSDLLPGPFSDLDTLKSRFAAKGLDTNDMVTLSGAHTIGHARCMFVSAGLNGTLAGELRQKCGGAGSGNSTVNQDYKTPYVLDSQYFQNVKDKAVLFDSDAALSSAETEALVDTYAADVGSRWERDFAAAMVKMGNIEVKTSPGPDAEIRKKCSIYN</sequence>
<evidence type="ECO:0000256" key="4">
    <source>
        <dbReference type="ARBA" id="ARBA00012313"/>
    </source>
</evidence>
<dbReference type="PRINTS" id="PR00461">
    <property type="entry name" value="PLPEROXIDASE"/>
</dbReference>
<organism evidence="23 24">
    <name type="scientific">Urochloa decumbens</name>
    <dbReference type="NCBI Taxonomy" id="240449"/>
    <lineage>
        <taxon>Eukaryota</taxon>
        <taxon>Viridiplantae</taxon>
        <taxon>Streptophyta</taxon>
        <taxon>Embryophyta</taxon>
        <taxon>Tracheophyta</taxon>
        <taxon>Spermatophyta</taxon>
        <taxon>Magnoliopsida</taxon>
        <taxon>Liliopsida</taxon>
        <taxon>Poales</taxon>
        <taxon>Poaceae</taxon>
        <taxon>PACMAD clade</taxon>
        <taxon>Panicoideae</taxon>
        <taxon>Panicodae</taxon>
        <taxon>Paniceae</taxon>
        <taxon>Melinidinae</taxon>
        <taxon>Urochloa</taxon>
    </lineage>
</organism>
<feature type="active site" description="Proton acceptor" evidence="15">
    <location>
        <position position="146"/>
    </location>
</feature>
<evidence type="ECO:0000256" key="10">
    <source>
        <dbReference type="ARBA" id="ARBA00023002"/>
    </source>
</evidence>
<reference evidence="23 24" key="2">
    <citation type="submission" date="2024-10" db="EMBL/GenBank/DDBJ databases">
        <authorList>
            <person name="Ryan C."/>
        </authorList>
    </citation>
    <scope>NUCLEOTIDE SEQUENCE [LARGE SCALE GENOMIC DNA]</scope>
</reference>
<feature type="binding site" evidence="17">
    <location>
        <position position="316"/>
    </location>
    <ligand>
        <name>Ca(2+)</name>
        <dbReference type="ChEBI" id="CHEBI:29108"/>
        <label>2</label>
    </ligand>
</feature>
<comment type="subcellular location">
    <subcellularLocation>
        <location evidence="2 20">Secreted</location>
    </subcellularLocation>
</comment>
<keyword evidence="10 20" id="KW-0560">Oxidoreductase</keyword>
<dbReference type="FunFam" id="1.10.420.10:FF:000006">
    <property type="entry name" value="Peroxidase"/>
    <property type="match status" value="1"/>
</dbReference>
<feature type="disulfide bond" evidence="19">
    <location>
        <begin position="115"/>
        <end position="197"/>
    </location>
</feature>
<dbReference type="GO" id="GO:0005576">
    <property type="term" value="C:extracellular region"/>
    <property type="evidence" value="ECO:0007669"/>
    <property type="project" value="UniProtKB-SubCell"/>
</dbReference>
<dbReference type="Proteomes" id="UP001497457">
    <property type="component" value="Chromosome 7b"/>
</dbReference>
<reference evidence="24" key="1">
    <citation type="submission" date="2024-06" db="EMBL/GenBank/DDBJ databases">
        <authorList>
            <person name="Ryan C."/>
        </authorList>
    </citation>
    <scope>NUCLEOTIDE SEQUENCE [LARGE SCALE GENOMIC DNA]</scope>
</reference>
<feature type="transmembrane region" description="Helical" evidence="21">
    <location>
        <begin position="41"/>
        <end position="60"/>
    </location>
</feature>
<protein>
    <recommendedName>
        <fullName evidence="4 20">Peroxidase</fullName>
        <ecNumber evidence="4 20">1.11.1.7</ecNumber>
    </recommendedName>
</protein>
<keyword evidence="21" id="KW-0472">Membrane</keyword>
<comment type="function">
    <text evidence="20">Removal of H(2)O(2), oxidation of toxic reductants, biosynthesis and degradation of lignin, suberization, auxin catabolism, response to environmental stresses such as wounding, pathogen attack and oxidative stress.</text>
</comment>
<dbReference type="PANTHER" id="PTHR31235">
    <property type="entry name" value="PEROXIDASE 25-RELATED"/>
    <property type="match status" value="1"/>
</dbReference>
<evidence type="ECO:0000256" key="12">
    <source>
        <dbReference type="ARBA" id="ARBA00023157"/>
    </source>
</evidence>
<evidence type="ECO:0000256" key="21">
    <source>
        <dbReference type="SAM" id="Phobius"/>
    </source>
</evidence>
<evidence type="ECO:0000256" key="18">
    <source>
        <dbReference type="PIRSR" id="PIRSR600823-4"/>
    </source>
</evidence>
<comment type="cofactor">
    <cofactor evidence="17 20">
        <name>Ca(2+)</name>
        <dbReference type="ChEBI" id="CHEBI:29108"/>
    </cofactor>
    <text evidence="17 20">Binds 2 calcium ions per subunit.</text>
</comment>
<evidence type="ECO:0000256" key="8">
    <source>
        <dbReference type="ARBA" id="ARBA00022723"/>
    </source>
</evidence>
<dbReference type="Gene3D" id="1.10.520.10">
    <property type="match status" value="1"/>
</dbReference>
<keyword evidence="24" id="KW-1185">Reference proteome</keyword>
<evidence type="ECO:0000313" key="24">
    <source>
        <dbReference type="Proteomes" id="UP001497457"/>
    </source>
</evidence>
<evidence type="ECO:0000256" key="19">
    <source>
        <dbReference type="PIRSR" id="PIRSR600823-5"/>
    </source>
</evidence>
<dbReference type="InterPro" id="IPR033905">
    <property type="entry name" value="Secretory_peroxidase"/>
</dbReference>
<keyword evidence="7 20" id="KW-0349">Heme</keyword>
<dbReference type="InterPro" id="IPR002016">
    <property type="entry name" value="Haem_peroxidase"/>
</dbReference>
<evidence type="ECO:0000256" key="1">
    <source>
        <dbReference type="ARBA" id="ARBA00000189"/>
    </source>
</evidence>
<feature type="binding site" evidence="17">
    <location>
        <position position="147"/>
    </location>
    <ligand>
        <name>Ca(2+)</name>
        <dbReference type="ChEBI" id="CHEBI:29108"/>
        <label>1</label>
    </ligand>
</feature>
<feature type="binding site" evidence="17">
    <location>
        <position position="278"/>
    </location>
    <ligand>
        <name>Ca(2+)</name>
        <dbReference type="ChEBI" id="CHEBI:29108"/>
        <label>2</label>
    </ligand>
</feature>
<feature type="binding site" evidence="17">
    <location>
        <position position="152"/>
    </location>
    <ligand>
        <name>Ca(2+)</name>
        <dbReference type="ChEBI" id="CHEBI:29108"/>
        <label>1</label>
    </ligand>
</feature>
<keyword evidence="5 20" id="KW-0964">Secreted</keyword>
<dbReference type="GO" id="GO:0042744">
    <property type="term" value="P:hydrogen peroxide catabolic process"/>
    <property type="evidence" value="ECO:0007669"/>
    <property type="project" value="UniProtKB-KW"/>
</dbReference>
<feature type="binding site" evidence="17">
    <location>
        <position position="319"/>
    </location>
    <ligand>
        <name>Ca(2+)</name>
        <dbReference type="ChEBI" id="CHEBI:29108"/>
        <label>2</label>
    </ligand>
</feature>
<evidence type="ECO:0000256" key="20">
    <source>
        <dbReference type="RuleBase" id="RU362060"/>
    </source>
</evidence>
<dbReference type="AlphaFoldDB" id="A0ABC9FZ72"/>
<dbReference type="GO" id="GO:0006979">
    <property type="term" value="P:response to oxidative stress"/>
    <property type="evidence" value="ECO:0007669"/>
    <property type="project" value="UniProtKB-UniRule"/>
</dbReference>